<dbReference type="InterPro" id="IPR021027">
    <property type="entry name" value="Transposase_put_HTH"/>
</dbReference>
<evidence type="ECO:0000313" key="2">
    <source>
        <dbReference type="EMBL" id="KKK56629.1"/>
    </source>
</evidence>
<protein>
    <recommendedName>
        <fullName evidence="1">Transposase putative helix-turn-helix domain-containing protein</fullName>
    </recommendedName>
</protein>
<evidence type="ECO:0000259" key="1">
    <source>
        <dbReference type="Pfam" id="PF12323"/>
    </source>
</evidence>
<organism evidence="2">
    <name type="scientific">marine sediment metagenome</name>
    <dbReference type="NCBI Taxonomy" id="412755"/>
    <lineage>
        <taxon>unclassified sequences</taxon>
        <taxon>metagenomes</taxon>
        <taxon>ecological metagenomes</taxon>
    </lineage>
</organism>
<accession>A0A0F8YR60</accession>
<dbReference type="AlphaFoldDB" id="A0A0F8YR60"/>
<feature type="non-terminal residue" evidence="2">
    <location>
        <position position="123"/>
    </location>
</feature>
<dbReference type="EMBL" id="LAZR01064897">
    <property type="protein sequence ID" value="KKK56629.1"/>
    <property type="molecule type" value="Genomic_DNA"/>
</dbReference>
<name>A0A0F8YR60_9ZZZZ</name>
<feature type="domain" description="Transposase putative helix-turn-helix" evidence="1">
    <location>
        <begin position="1"/>
        <end position="47"/>
    </location>
</feature>
<sequence>MIVTKTFKYRIYPTKEQQILFAKHFGSKRFVYNYFLNERKSLYLKNKETLNYYDNAKSLTTLKHNEQYEWLNEINSQTLQAALRDLDTAYNNFFRKIKLQQKTSLKFKSRKNPKQSFRIPQHI</sequence>
<comment type="caution">
    <text evidence="2">The sequence shown here is derived from an EMBL/GenBank/DDBJ whole genome shotgun (WGS) entry which is preliminary data.</text>
</comment>
<proteinExistence type="predicted"/>
<reference evidence="2" key="1">
    <citation type="journal article" date="2015" name="Nature">
        <title>Complex archaea that bridge the gap between prokaryotes and eukaryotes.</title>
        <authorList>
            <person name="Spang A."/>
            <person name="Saw J.H."/>
            <person name="Jorgensen S.L."/>
            <person name="Zaremba-Niedzwiedzka K."/>
            <person name="Martijn J."/>
            <person name="Lind A.E."/>
            <person name="van Eijk R."/>
            <person name="Schleper C."/>
            <person name="Guy L."/>
            <person name="Ettema T.J."/>
        </authorList>
    </citation>
    <scope>NUCLEOTIDE SEQUENCE</scope>
</reference>
<dbReference type="Pfam" id="PF12323">
    <property type="entry name" value="HTH_OrfB_IS605"/>
    <property type="match status" value="1"/>
</dbReference>
<gene>
    <name evidence="2" type="ORF">LCGC14_3062620</name>
</gene>